<accession>A0A2T4ILQ7</accession>
<comment type="similarity">
    <text evidence="1">Belongs to the ros/MucR family.</text>
</comment>
<dbReference type="OrthoDB" id="9809693at2"/>
<organism evidence="3 4">
    <name type="scientific">Mesorhizobium helmanticense</name>
    <dbReference type="NCBI Taxonomy" id="1776423"/>
    <lineage>
        <taxon>Bacteria</taxon>
        <taxon>Pseudomonadati</taxon>
        <taxon>Pseudomonadota</taxon>
        <taxon>Alphaproteobacteria</taxon>
        <taxon>Hyphomicrobiales</taxon>
        <taxon>Phyllobacteriaceae</taxon>
        <taxon>Mesorhizobium</taxon>
    </lineage>
</organism>
<dbReference type="InterPro" id="IPR008807">
    <property type="entry name" value="ROS_MUCR"/>
</dbReference>
<sequence length="155" mass="16776">MTEENNRQNAELMELTADIVAAFVQNNAVPVAGLPDLISSVNSALVSLVKPAVVEQPTQTPAVNPKKSVFPDHIISLEDGRKFKSMKRHLGLLGMTPDEYRAKWGLARDYPMVAPSYAAQRSELAKSIGLGRKASAKMPTKKAPAKKAPAKRVKA</sequence>
<dbReference type="Gene3D" id="1.10.10.1550">
    <property type="entry name" value="ROS/MUCR transcriptional regulator protein"/>
    <property type="match status" value="1"/>
</dbReference>
<dbReference type="EMBL" id="PZJX01000061">
    <property type="protein sequence ID" value="PTE06572.1"/>
    <property type="molecule type" value="Genomic_DNA"/>
</dbReference>
<dbReference type="RefSeq" id="WP_107652742.1">
    <property type="nucleotide sequence ID" value="NZ_PZJX01000061.1"/>
</dbReference>
<evidence type="ECO:0000313" key="4">
    <source>
        <dbReference type="Proteomes" id="UP000240259"/>
    </source>
</evidence>
<dbReference type="AlphaFoldDB" id="A0A2T4ILQ7"/>
<evidence type="ECO:0000256" key="2">
    <source>
        <dbReference type="SAM" id="MobiDB-lite"/>
    </source>
</evidence>
<gene>
    <name evidence="3" type="ORF">C9427_30560</name>
</gene>
<name>A0A2T4ILQ7_9HYPH</name>
<dbReference type="InterPro" id="IPR041920">
    <property type="entry name" value="ROS/MUCR_sf"/>
</dbReference>
<dbReference type="Proteomes" id="UP000240259">
    <property type="component" value="Unassembled WGS sequence"/>
</dbReference>
<dbReference type="GO" id="GO:0006355">
    <property type="term" value="P:regulation of DNA-templated transcription"/>
    <property type="evidence" value="ECO:0007669"/>
    <property type="project" value="InterPro"/>
</dbReference>
<reference evidence="3 4" key="1">
    <citation type="submission" date="2018-03" db="EMBL/GenBank/DDBJ databases">
        <title>Genome sequence of the symbiotic type strain Mesorhizobium helmanticense CSLC115NT isolated from Lotus corniculatus nodules.</title>
        <authorList>
            <person name="Sannazzaro A.I."/>
            <person name="Torres Tejerizo G.A."/>
            <person name="Dip D."/>
            <person name="Caballero M."/>
            <person name="Pistorio M."/>
            <person name="Estrella M.J."/>
        </authorList>
    </citation>
    <scope>NUCLEOTIDE SEQUENCE [LARGE SCALE GENOMIC DNA]</scope>
    <source>
        <strain evidence="3 4">CSLC115N</strain>
    </source>
</reference>
<comment type="caution">
    <text evidence="3">The sequence shown here is derived from an EMBL/GenBank/DDBJ whole genome shotgun (WGS) entry which is preliminary data.</text>
</comment>
<dbReference type="GO" id="GO:0008270">
    <property type="term" value="F:zinc ion binding"/>
    <property type="evidence" value="ECO:0007669"/>
    <property type="project" value="InterPro"/>
</dbReference>
<feature type="region of interest" description="Disordered" evidence="2">
    <location>
        <begin position="131"/>
        <end position="155"/>
    </location>
</feature>
<dbReference type="GO" id="GO:0003677">
    <property type="term" value="F:DNA binding"/>
    <property type="evidence" value="ECO:0007669"/>
    <property type="project" value="InterPro"/>
</dbReference>
<keyword evidence="4" id="KW-1185">Reference proteome</keyword>
<protein>
    <submittedName>
        <fullName evidence="3">Transcriptional regulator</fullName>
    </submittedName>
</protein>
<dbReference type="Pfam" id="PF05443">
    <property type="entry name" value="ROS_MUCR"/>
    <property type="match status" value="1"/>
</dbReference>
<proteinExistence type="inferred from homology"/>
<feature type="compositionally biased region" description="Basic residues" evidence="2">
    <location>
        <begin position="139"/>
        <end position="155"/>
    </location>
</feature>
<evidence type="ECO:0000313" key="3">
    <source>
        <dbReference type="EMBL" id="PTE06572.1"/>
    </source>
</evidence>
<evidence type="ECO:0000256" key="1">
    <source>
        <dbReference type="ARBA" id="ARBA00007031"/>
    </source>
</evidence>